<keyword evidence="3" id="KW-1185">Reference proteome</keyword>
<feature type="region of interest" description="Disordered" evidence="1">
    <location>
        <begin position="37"/>
        <end position="86"/>
    </location>
</feature>
<dbReference type="GO" id="GO:0007155">
    <property type="term" value="P:cell adhesion"/>
    <property type="evidence" value="ECO:0007669"/>
    <property type="project" value="InterPro"/>
</dbReference>
<evidence type="ECO:0008006" key="4">
    <source>
        <dbReference type="Google" id="ProtNLM"/>
    </source>
</evidence>
<dbReference type="SUPFAM" id="SSF48371">
    <property type="entry name" value="ARM repeat"/>
    <property type="match status" value="1"/>
</dbReference>
<dbReference type="Proteomes" id="UP000663879">
    <property type="component" value="Unassembled WGS sequence"/>
</dbReference>
<feature type="compositionally biased region" description="Polar residues" evidence="1">
    <location>
        <begin position="37"/>
        <end position="55"/>
    </location>
</feature>
<proteinExistence type="predicted"/>
<organism evidence="2 3">
    <name type="scientific">Brachionus calyciflorus</name>
    <dbReference type="NCBI Taxonomy" id="104777"/>
    <lineage>
        <taxon>Eukaryota</taxon>
        <taxon>Metazoa</taxon>
        <taxon>Spiralia</taxon>
        <taxon>Gnathifera</taxon>
        <taxon>Rotifera</taxon>
        <taxon>Eurotatoria</taxon>
        <taxon>Monogononta</taxon>
        <taxon>Pseudotrocha</taxon>
        <taxon>Ploima</taxon>
        <taxon>Brachionidae</taxon>
        <taxon>Brachionus</taxon>
    </lineage>
</organism>
<dbReference type="PANTHER" id="PTHR45976">
    <property type="entry name" value="ARMADILLO SEGMENT POLARITY PROTEIN"/>
    <property type="match status" value="1"/>
</dbReference>
<dbReference type="InterPro" id="IPR000225">
    <property type="entry name" value="Armadillo"/>
</dbReference>
<evidence type="ECO:0000256" key="1">
    <source>
        <dbReference type="SAM" id="MobiDB-lite"/>
    </source>
</evidence>
<sequence>MEYQPNYNYQQFPNLPDASQSGEKALMWSHTQYMTESGYSTQAPSISSMDSYMNSEQTQKTETNTTQPPPPPTQTTNPTPTQQQEPEDNAVANWINYQDNSEMALKAIPDLLKLLIDEDLVVVQQAAILLNQMARMEVPRQALIQTNNAVQCLVDCLNTTADLETARSLVGALYGISTQKQTGTQAIVNSKALQPLVKMLSAPMDTIVSYSITTLHNVLLDCGDKVKMLLRKMGMVHQMIPLLNHSQNVKFLSIVVDCLQLLAFGNSEAKQLILELGGTQLIVSLLMNQSNQYHKLLLNLTRLLKVLSVCANNKQALVNLNTMQTLSLIINSQKSNDILQNCLIILRNLSDAATRLNGLEQLVQNLLNLLTQISSLGPSDSNYTLMTLTAGILSNLTCNNENNKKSALRSNGVQILFKIVQNNVVAGKPQLLEPCLCAIRHITNRYSDYLLAQEQVRSIQGIPLLTQLASIQPRSWGCIKALLGIIRNLCSNSLNSAQLKQNCIIEKLMQVLYDAYTEINNKTNNGSQLVSVVKVDDVNLMDIVELSSMCLLMLAKEYGNQIIMKDLDCIGFFVQMFYSPLVQVQKSAVSLLAELSANRECAIVIESQAGLQQFVQVHFCNQFGQLKSIAELGAGNANGHSSVILQNVTTLMQRLQEHKTMNRNASFGQFANQIEQFNNSSNGHQGFYGQQFPNEINFPTQANGFF</sequence>
<feature type="compositionally biased region" description="Low complexity" evidence="1">
    <location>
        <begin position="56"/>
        <end position="66"/>
    </location>
</feature>
<dbReference type="EMBL" id="CAJNOC010004386">
    <property type="protein sequence ID" value="CAF1019891.1"/>
    <property type="molecule type" value="Genomic_DNA"/>
</dbReference>
<dbReference type="InterPro" id="IPR013284">
    <property type="entry name" value="Beta-catenin"/>
</dbReference>
<accession>A0A814I3D1</accession>
<dbReference type="InterPro" id="IPR016024">
    <property type="entry name" value="ARM-type_fold"/>
</dbReference>
<evidence type="ECO:0000313" key="2">
    <source>
        <dbReference type="EMBL" id="CAF1019891.1"/>
    </source>
</evidence>
<gene>
    <name evidence="2" type="ORF">OXX778_LOCUS17325</name>
</gene>
<dbReference type="SMART" id="SM00185">
    <property type="entry name" value="ARM"/>
    <property type="match status" value="9"/>
</dbReference>
<dbReference type="OrthoDB" id="195736at2759"/>
<evidence type="ECO:0000313" key="3">
    <source>
        <dbReference type="Proteomes" id="UP000663879"/>
    </source>
</evidence>
<dbReference type="Gene3D" id="1.25.10.10">
    <property type="entry name" value="Leucine-rich Repeat Variant"/>
    <property type="match status" value="1"/>
</dbReference>
<feature type="compositionally biased region" description="Low complexity" evidence="1">
    <location>
        <begin position="74"/>
        <end position="84"/>
    </location>
</feature>
<comment type="caution">
    <text evidence="2">The sequence shown here is derived from an EMBL/GenBank/DDBJ whole genome shotgun (WGS) entry which is preliminary data.</text>
</comment>
<reference evidence="2" key="1">
    <citation type="submission" date="2021-02" db="EMBL/GenBank/DDBJ databases">
        <authorList>
            <person name="Nowell W R."/>
        </authorList>
    </citation>
    <scope>NUCLEOTIDE SEQUENCE</scope>
    <source>
        <strain evidence="2">Ploen Becks lab</strain>
    </source>
</reference>
<dbReference type="AlphaFoldDB" id="A0A814I3D1"/>
<dbReference type="PRINTS" id="PR01869">
    <property type="entry name" value="BCATNINFAMLY"/>
</dbReference>
<dbReference type="InterPro" id="IPR011989">
    <property type="entry name" value="ARM-like"/>
</dbReference>
<protein>
    <recommendedName>
        <fullName evidence="4">Armadillo segment polarity protein</fullName>
    </recommendedName>
</protein>
<name>A0A814I3D1_9BILA</name>
<dbReference type="GO" id="GO:0045296">
    <property type="term" value="F:cadherin binding"/>
    <property type="evidence" value="ECO:0007669"/>
    <property type="project" value="InterPro"/>
</dbReference>